<evidence type="ECO:0000313" key="2">
    <source>
        <dbReference type="EMBL" id="RJT20980.1"/>
    </source>
</evidence>
<dbReference type="Proteomes" id="UP000272706">
    <property type="component" value="Unassembled WGS sequence"/>
</dbReference>
<gene>
    <name evidence="2" type="ORF">D3227_39825</name>
</gene>
<name>A0A3A5JQ32_9HYPH</name>
<sequence>MRPLPFAGNDLPQLRPGDSATAARTAPVLPAARVCARRGDVISAAAGDAWLMRSGPDDIGLGTIK</sequence>
<keyword evidence="3" id="KW-1185">Reference proteome</keyword>
<organism evidence="2 3">
    <name type="scientific">Mesorhizobium waimense</name>
    <dbReference type="NCBI Taxonomy" id="1300307"/>
    <lineage>
        <taxon>Bacteria</taxon>
        <taxon>Pseudomonadati</taxon>
        <taxon>Pseudomonadota</taxon>
        <taxon>Alphaproteobacteria</taxon>
        <taxon>Hyphomicrobiales</taxon>
        <taxon>Phyllobacteriaceae</taxon>
        <taxon>Mesorhizobium</taxon>
    </lineage>
</organism>
<protein>
    <submittedName>
        <fullName evidence="2">Uncharacterized protein</fullName>
    </submittedName>
</protein>
<proteinExistence type="predicted"/>
<evidence type="ECO:0000256" key="1">
    <source>
        <dbReference type="SAM" id="MobiDB-lite"/>
    </source>
</evidence>
<accession>A0A3A5JQ32</accession>
<feature type="region of interest" description="Disordered" evidence="1">
    <location>
        <begin position="1"/>
        <end position="25"/>
    </location>
</feature>
<reference evidence="2 3" key="1">
    <citation type="submission" date="2018-09" db="EMBL/GenBank/DDBJ databases">
        <title>Mesorhizobium carmichaelinearum sp. nov. isolated from Carmichaelinea spp. root nodules in New Zealand.</title>
        <authorList>
            <person name="De Meyer S.E."/>
        </authorList>
    </citation>
    <scope>NUCLEOTIDE SEQUENCE [LARGE SCALE GENOMIC DNA]</scope>
    <source>
        <strain evidence="2 3">ICMP19557</strain>
    </source>
</reference>
<dbReference type="EMBL" id="QZWZ01000118">
    <property type="protein sequence ID" value="RJT20980.1"/>
    <property type="molecule type" value="Genomic_DNA"/>
</dbReference>
<comment type="caution">
    <text evidence="2">The sequence shown here is derived from an EMBL/GenBank/DDBJ whole genome shotgun (WGS) entry which is preliminary data.</text>
</comment>
<evidence type="ECO:0000313" key="3">
    <source>
        <dbReference type="Proteomes" id="UP000272706"/>
    </source>
</evidence>
<dbReference type="AlphaFoldDB" id="A0A3A5JQ32"/>